<dbReference type="Proteomes" id="UP000327468">
    <property type="component" value="Chromosome 15"/>
</dbReference>
<dbReference type="Pfam" id="PF00017">
    <property type="entry name" value="SH2"/>
    <property type="match status" value="1"/>
</dbReference>
<evidence type="ECO:0000256" key="5">
    <source>
        <dbReference type="ARBA" id="ARBA00022490"/>
    </source>
</evidence>
<dbReference type="GO" id="GO:0005634">
    <property type="term" value="C:nucleus"/>
    <property type="evidence" value="ECO:0007669"/>
    <property type="project" value="UniProtKB-SubCell"/>
</dbReference>
<dbReference type="SUPFAM" id="SSF63570">
    <property type="entry name" value="PABC (PABP) domain"/>
    <property type="match status" value="1"/>
</dbReference>
<feature type="domain" description="SH2" evidence="12">
    <location>
        <begin position="582"/>
        <end position="676"/>
    </location>
</feature>
<keyword evidence="6" id="KW-0677">Repeat</keyword>
<dbReference type="InterPro" id="IPR002004">
    <property type="entry name" value="PABP_HYD_C"/>
</dbReference>
<dbReference type="SUPFAM" id="SSF55550">
    <property type="entry name" value="SH2 domain"/>
    <property type="match status" value="1"/>
</dbReference>
<feature type="region of interest" description="Disordered" evidence="11">
    <location>
        <begin position="917"/>
        <end position="959"/>
    </location>
</feature>
<dbReference type="PROSITE" id="PS50102">
    <property type="entry name" value="RRM"/>
    <property type="match status" value="4"/>
</dbReference>
<dbReference type="Gene3D" id="1.20.1050.80">
    <property type="entry name" value="VPS9 domain"/>
    <property type="match status" value="1"/>
</dbReference>
<proteinExistence type="inferred from homology"/>
<dbReference type="CDD" id="cd12380">
    <property type="entry name" value="RRM3_I_PABPs"/>
    <property type="match status" value="1"/>
</dbReference>
<feature type="region of interest" description="Disordered" evidence="11">
    <location>
        <begin position="410"/>
        <end position="432"/>
    </location>
</feature>
<feature type="region of interest" description="Disordered" evidence="11">
    <location>
        <begin position="1339"/>
        <end position="1358"/>
    </location>
</feature>
<feature type="region of interest" description="Disordered" evidence="11">
    <location>
        <begin position="792"/>
        <end position="812"/>
    </location>
</feature>
<dbReference type="FunFam" id="3.30.70.330:FF:000234">
    <property type="entry name" value="Polyadenylate-binding protein 5"/>
    <property type="match status" value="1"/>
</dbReference>
<evidence type="ECO:0000313" key="16">
    <source>
        <dbReference type="EMBL" id="KAB5548786.1"/>
    </source>
</evidence>
<dbReference type="CDD" id="cd12379">
    <property type="entry name" value="RRM2_I_PABPs"/>
    <property type="match status" value="1"/>
</dbReference>
<dbReference type="Gene3D" id="1.10.1900.10">
    <property type="entry name" value="c-terminal domain of poly(a) binding protein"/>
    <property type="match status" value="1"/>
</dbReference>
<evidence type="ECO:0000256" key="1">
    <source>
        <dbReference type="ARBA" id="ARBA00004123"/>
    </source>
</evidence>
<dbReference type="GO" id="GO:0005737">
    <property type="term" value="C:cytoplasm"/>
    <property type="evidence" value="ECO:0007669"/>
    <property type="project" value="UniProtKB-SubCell"/>
</dbReference>
<feature type="compositionally biased region" description="Pro residues" evidence="11">
    <location>
        <begin position="387"/>
        <end position="398"/>
    </location>
</feature>
<dbReference type="PROSITE" id="PS51205">
    <property type="entry name" value="VPS9"/>
    <property type="match status" value="1"/>
</dbReference>
<dbReference type="SMART" id="SM00252">
    <property type="entry name" value="SH2"/>
    <property type="match status" value="1"/>
</dbReference>
<keyword evidence="5" id="KW-0963">Cytoplasm</keyword>
<evidence type="ECO:0000256" key="8">
    <source>
        <dbReference type="ARBA" id="ARBA00023242"/>
    </source>
</evidence>
<dbReference type="CDD" id="cd12378">
    <property type="entry name" value="RRM1_I_PABPs"/>
    <property type="match status" value="1"/>
</dbReference>
<dbReference type="InterPro" id="IPR000504">
    <property type="entry name" value="RRM_dom"/>
</dbReference>
<evidence type="ECO:0000313" key="17">
    <source>
        <dbReference type="Proteomes" id="UP000327468"/>
    </source>
</evidence>
<dbReference type="InterPro" id="IPR045305">
    <property type="entry name" value="RRM2_I_PABPs"/>
</dbReference>
<dbReference type="InterPro" id="IPR012677">
    <property type="entry name" value="Nucleotide-bd_a/b_plait_sf"/>
</dbReference>
<dbReference type="InterPro" id="IPR034364">
    <property type="entry name" value="PABP_RRM1"/>
</dbReference>
<evidence type="ECO:0000256" key="2">
    <source>
        <dbReference type="ARBA" id="ARBA00004496"/>
    </source>
</evidence>
<dbReference type="PANTHER" id="PTHR24012">
    <property type="entry name" value="RNA BINDING PROTEIN"/>
    <property type="match status" value="1"/>
</dbReference>
<keyword evidence="8" id="KW-0539">Nucleus</keyword>
<organism evidence="16 17">
    <name type="scientific">Pangasianodon hypophthalmus</name>
    <name type="common">Striped catfish</name>
    <name type="synonym">Helicophagus hypophthalmus</name>
    <dbReference type="NCBI Taxonomy" id="310915"/>
    <lineage>
        <taxon>Eukaryota</taxon>
        <taxon>Metazoa</taxon>
        <taxon>Chordata</taxon>
        <taxon>Craniata</taxon>
        <taxon>Vertebrata</taxon>
        <taxon>Euteleostomi</taxon>
        <taxon>Actinopterygii</taxon>
        <taxon>Neopterygii</taxon>
        <taxon>Teleostei</taxon>
        <taxon>Ostariophysi</taxon>
        <taxon>Siluriformes</taxon>
        <taxon>Pangasiidae</taxon>
        <taxon>Pangasianodon</taxon>
    </lineage>
</organism>
<dbReference type="GO" id="GO:0005096">
    <property type="term" value="F:GTPase activator activity"/>
    <property type="evidence" value="ECO:0007669"/>
    <property type="project" value="UniProtKB-KW"/>
</dbReference>
<feature type="domain" description="PABC" evidence="15">
    <location>
        <begin position="437"/>
        <end position="515"/>
    </location>
</feature>
<dbReference type="InterPro" id="IPR000980">
    <property type="entry name" value="SH2"/>
</dbReference>
<evidence type="ECO:0000256" key="11">
    <source>
        <dbReference type="SAM" id="MobiDB-lite"/>
    </source>
</evidence>
<dbReference type="InterPro" id="IPR037191">
    <property type="entry name" value="VPS9_dom_sf"/>
</dbReference>
<feature type="region of interest" description="Disordered" evidence="11">
    <location>
        <begin position="706"/>
        <end position="733"/>
    </location>
</feature>
<feature type="compositionally biased region" description="Pro residues" evidence="11">
    <location>
        <begin position="709"/>
        <end position="724"/>
    </location>
</feature>
<feature type="domain" description="RRM" evidence="13">
    <location>
        <begin position="90"/>
        <end position="166"/>
    </location>
</feature>
<dbReference type="Pfam" id="PF02204">
    <property type="entry name" value="VPS9"/>
    <property type="match status" value="1"/>
</dbReference>
<evidence type="ECO:0000256" key="6">
    <source>
        <dbReference type="ARBA" id="ARBA00022737"/>
    </source>
</evidence>
<comment type="caution">
    <text evidence="16">The sequence shown here is derived from an EMBL/GenBank/DDBJ whole genome shotgun (WGS) entry which is preliminary data.</text>
</comment>
<feature type="compositionally biased region" description="Low complexity" evidence="11">
    <location>
        <begin position="917"/>
        <end position="927"/>
    </location>
</feature>
<gene>
    <name evidence="16" type="ORF">PHYPO_G00059600</name>
</gene>
<keyword evidence="7 9" id="KW-0694">RNA-binding</keyword>
<evidence type="ECO:0000259" key="13">
    <source>
        <dbReference type="PROSITE" id="PS50102"/>
    </source>
</evidence>
<dbReference type="Pfam" id="PF23268">
    <property type="entry name" value="RIN1"/>
    <property type="match status" value="1"/>
</dbReference>
<dbReference type="SMART" id="SM00517">
    <property type="entry name" value="PolyA"/>
    <property type="match status" value="1"/>
</dbReference>
<accession>A0A5N5M3F9</accession>
<evidence type="ECO:0000259" key="15">
    <source>
        <dbReference type="PROSITE" id="PS51309"/>
    </source>
</evidence>
<keyword evidence="10" id="KW-0727">SH2 domain</keyword>
<evidence type="ECO:0000259" key="14">
    <source>
        <dbReference type="PROSITE" id="PS51205"/>
    </source>
</evidence>
<dbReference type="PROSITE" id="PS50001">
    <property type="entry name" value="SH2"/>
    <property type="match status" value="1"/>
</dbReference>
<evidence type="ECO:0000256" key="4">
    <source>
        <dbReference type="ARBA" id="ARBA00022468"/>
    </source>
</evidence>
<dbReference type="Pfam" id="PF00076">
    <property type="entry name" value="RRM_1"/>
    <property type="match status" value="4"/>
</dbReference>
<sequence length="1358" mass="151720">MAALYVGDLHSDVTEPMLVEKFSPAGPIHSIRLCRDRKTGSSLGYAYINFQHQADAERALEELNFELLMGQPMRIMWSQRDSSLRKIGIGNLFIKNLDKSIDSMALSDTFSIFGKVLSCKVVRYEKGSKGYGYVHYKSAEAADLAMERLNGKLLNGRKVFIEHFKSSEERKAETDPRPQVLTNIYIKNFGDEMNNKELKDIFSKFGPVVSARVMTDENEKSRRFGFVRFERHEDAQRAVDEMNGKELNGNKVYVGQAQNKVERQAELKHKYEQVMMENGRSKGFGFVHFSSPEEAVNAIKWMNGRLWGRKVLYVGVAQRKEERQAYLAHQNIQRMASMQTEKLAPNYASSQVVEMTFPHCTVQTIQPQCLVPAAGTGQPPADNAAPEPAPAAVPSPPPAAVVVQVPADDAAPEPEADEDTPSSTSTASDVPTYPSAGKVLTIYMLESAPVDDQIQMAHDYMLPLVEKIHPTLANKITWMLLEGENNYEIMNMIGDPELLRGRVDEMDALLKAREAGHKPLCGSRQCFSYCKWRTRGGGKMQEDHVYDYPDAHPVGEKRTCPQRGSLKSISVLDRLLLTYPVWLQLSINSATALHILQREPPGTFLVRKSSTSQKKMLCLRLADDSVPSFVKQFVIREKDSTFSLESSAISFPDLCRLIAFYCVSRDVLPFTLELPEAIAKASSHKQLESISHMGVEFWSSQLNFRGPRNGPPPVPDAPVLPNPKPQHSTASTSTSTTLFQEFCPIHTRSPSELDLGAGQGALCFINPLFLQEHPIRGAMHKRHHFKRSIKVRVSTENSSSLSPPVTPPPPPPLLAKAKCKRKNVRQNEVVQTNEEDKNNVEVVEGDSDYVQPCLALPKKTSALVTTTLSPTAEEEDYQLPKALLQAQRKITVESEEENEDEDIGLVLEKRKAPSLTELDSSSSLSSLDETEESPQKPSLTRGTSNPIIPSPHPPHQSVSALRKMSAAFVSFFVPGKRVIRLVEDLSHDRRMAFGALVQDFLREQREVLKPQCLTTTVELLQGLRLFINQAKVFLLECGELEPPIETLVPEDEKDQTLEKALFRCVLKPLKGQIDTALYNVREHDGSFKRLAESMKTARDASPRDLFGVQVAVPDAHGIEKIKHKMSLMRRAYSPIDKVVLLLQICKLIYKAMKTNTGQEFGADDFLPALSYVIVQCNMPELSLEVEYMMELLETSWLTGEGGYYLTSVYASLSYIQSEPEAVPSSGLTHQVKESLKEWSHRRSTESKSQNAIKQRFVKVLFQDGECSLVKTLQWKAGFSGEALAQLCAIKFGVDQPDEYGLYWRSSGKLIPVSLDDQIQDLQNVGTSSAPLIYQHSNQDMKSSRLTRGGALDLSGEAS</sequence>
<protein>
    <submittedName>
        <fullName evidence="16">Uncharacterized protein</fullName>
    </submittedName>
</protein>
<reference evidence="16 17" key="1">
    <citation type="submission" date="2019-06" db="EMBL/GenBank/DDBJ databases">
        <title>A chromosome-scale genome assembly of the striped catfish, Pangasianodon hypophthalmus.</title>
        <authorList>
            <person name="Wen M."/>
            <person name="Zahm M."/>
            <person name="Roques C."/>
            <person name="Cabau C."/>
            <person name="Klopp C."/>
            <person name="Donnadieu C."/>
            <person name="Jouanno E."/>
            <person name="Avarre J.-C."/>
            <person name="Campet M."/>
            <person name="Ha T.T.T."/>
            <person name="Dugue R."/>
            <person name="Lampietro C."/>
            <person name="Louis A."/>
            <person name="Herpin A."/>
            <person name="Echchiki A."/>
            <person name="Berthelot C."/>
            <person name="Parey E."/>
            <person name="Roest-Crollius H."/>
            <person name="Braasch I."/>
            <person name="Postlethwait J."/>
            <person name="Bobe J."/>
            <person name="Montfort J."/>
            <person name="Bouchez O."/>
            <person name="Begum T."/>
            <person name="Schartl M."/>
            <person name="Guiguen Y."/>
        </authorList>
    </citation>
    <scope>NUCLEOTIDE SEQUENCE [LARGE SCALE GENOMIC DNA]</scope>
    <source>
        <strain evidence="16 17">Indonesia</strain>
        <tissue evidence="16">Blood</tissue>
    </source>
</reference>
<dbReference type="SUPFAM" id="SSF109993">
    <property type="entry name" value="VPS9 domain"/>
    <property type="match status" value="1"/>
</dbReference>
<dbReference type="InterPro" id="IPR036860">
    <property type="entry name" value="SH2_dom_sf"/>
</dbReference>
<evidence type="ECO:0000256" key="3">
    <source>
        <dbReference type="ARBA" id="ARBA00008557"/>
    </source>
</evidence>
<dbReference type="Pfam" id="PF00658">
    <property type="entry name" value="MLLE"/>
    <property type="match status" value="1"/>
</dbReference>
<dbReference type="SMART" id="SM00360">
    <property type="entry name" value="RRM"/>
    <property type="match status" value="4"/>
</dbReference>
<feature type="compositionally biased region" description="Acidic residues" evidence="11">
    <location>
        <begin position="410"/>
        <end position="420"/>
    </location>
</feature>
<keyword evidence="17" id="KW-1185">Reference proteome</keyword>
<dbReference type="Gene3D" id="3.30.505.10">
    <property type="entry name" value="SH2 domain"/>
    <property type="match status" value="1"/>
</dbReference>
<dbReference type="EMBL" id="VFJC01000016">
    <property type="protein sequence ID" value="KAB5548786.1"/>
    <property type="molecule type" value="Genomic_DNA"/>
</dbReference>
<comment type="subcellular location">
    <subcellularLocation>
        <location evidence="2">Cytoplasm</location>
    </subcellularLocation>
    <subcellularLocation>
        <location evidence="1">Nucleus</location>
    </subcellularLocation>
</comment>
<dbReference type="InterPro" id="IPR035979">
    <property type="entry name" value="RBD_domain_sf"/>
</dbReference>
<dbReference type="SMART" id="SM00167">
    <property type="entry name" value="VPS9"/>
    <property type="match status" value="1"/>
</dbReference>
<dbReference type="PROSITE" id="PS51309">
    <property type="entry name" value="PABC"/>
    <property type="match status" value="1"/>
</dbReference>
<evidence type="ECO:0000259" key="12">
    <source>
        <dbReference type="PROSITE" id="PS50001"/>
    </source>
</evidence>
<dbReference type="FunFam" id="3.30.70.330:FF:000003">
    <property type="entry name" value="Polyadenylate-binding protein"/>
    <property type="match status" value="1"/>
</dbReference>
<feature type="domain" description="RRM" evidence="13">
    <location>
        <begin position="182"/>
        <end position="259"/>
    </location>
</feature>
<evidence type="ECO:0000256" key="10">
    <source>
        <dbReference type="PROSITE-ProRule" id="PRU00191"/>
    </source>
</evidence>
<dbReference type="InterPro" id="IPR003123">
    <property type="entry name" value="VPS9"/>
</dbReference>
<dbReference type="SUPFAM" id="SSF54928">
    <property type="entry name" value="RNA-binding domain, RBD"/>
    <property type="match status" value="2"/>
</dbReference>
<feature type="region of interest" description="Disordered" evidence="11">
    <location>
        <begin position="373"/>
        <end position="398"/>
    </location>
</feature>
<comment type="similarity">
    <text evidence="3">Belongs to the polyadenylate-binding protein type-1 family.</text>
</comment>
<feature type="domain" description="RRM" evidence="13">
    <location>
        <begin position="2"/>
        <end position="80"/>
    </location>
</feature>
<evidence type="ECO:0000256" key="7">
    <source>
        <dbReference type="ARBA" id="ARBA00022884"/>
    </source>
</evidence>
<dbReference type="FunFam" id="3.30.70.330:FF:000651">
    <property type="entry name" value="Poly(A) binding protein cytoplasmic 1 like"/>
    <property type="match status" value="1"/>
</dbReference>
<feature type="domain" description="VPS9" evidence="14">
    <location>
        <begin position="1081"/>
        <end position="1224"/>
    </location>
</feature>
<evidence type="ECO:0000256" key="9">
    <source>
        <dbReference type="PROSITE-ProRule" id="PRU00176"/>
    </source>
</evidence>
<keyword evidence="4" id="KW-0343">GTPase activation</keyword>
<dbReference type="GO" id="GO:0003723">
    <property type="term" value="F:RNA binding"/>
    <property type="evidence" value="ECO:0007669"/>
    <property type="project" value="UniProtKB-UniRule"/>
</dbReference>
<dbReference type="InterPro" id="IPR036053">
    <property type="entry name" value="PABP-dom"/>
</dbReference>
<name>A0A5N5M3F9_PANHP</name>
<dbReference type="Gene3D" id="3.30.70.330">
    <property type="match status" value="4"/>
</dbReference>
<feature type="domain" description="RRM" evidence="13">
    <location>
        <begin position="250"/>
        <end position="319"/>
    </location>
</feature>